<dbReference type="InParanoid" id="A0A1S0TNA6"/>
<evidence type="ECO:0000313" key="1">
    <source>
        <dbReference type="EMBL" id="EFO17177.1"/>
    </source>
</evidence>
<name>A0A1S0TNA6_LOALO</name>
<dbReference type="CTD" id="9948777"/>
<accession>A0A1S0TNA6</accession>
<proteinExistence type="predicted"/>
<dbReference type="RefSeq" id="XP_003146893.1">
    <property type="nucleotide sequence ID" value="XM_003146845.1"/>
</dbReference>
<dbReference type="AlphaFoldDB" id="A0A1S0TNA6"/>
<reference evidence="1" key="1">
    <citation type="submission" date="2012-04" db="EMBL/GenBank/DDBJ databases">
        <title>The Genome Sequence of Loa loa.</title>
        <authorList>
            <consortium name="The Broad Institute Genome Sequencing Platform"/>
            <consortium name="Broad Institute Genome Sequencing Center for Infectious Disease"/>
            <person name="Nutman T.B."/>
            <person name="Fink D.L."/>
            <person name="Russ C."/>
            <person name="Young S."/>
            <person name="Zeng Q."/>
            <person name="Gargeya S."/>
            <person name="Alvarado L."/>
            <person name="Berlin A."/>
            <person name="Chapman S.B."/>
            <person name="Chen Z."/>
            <person name="Freedman E."/>
            <person name="Gellesch M."/>
            <person name="Goldberg J."/>
            <person name="Griggs A."/>
            <person name="Gujja S."/>
            <person name="Heilman E.R."/>
            <person name="Heiman D."/>
            <person name="Howarth C."/>
            <person name="Mehta T."/>
            <person name="Neiman D."/>
            <person name="Pearson M."/>
            <person name="Roberts A."/>
            <person name="Saif S."/>
            <person name="Shea T."/>
            <person name="Shenoy N."/>
            <person name="Sisk P."/>
            <person name="Stolte C."/>
            <person name="Sykes S."/>
            <person name="White J."/>
            <person name="Yandava C."/>
            <person name="Haas B."/>
            <person name="Henn M.R."/>
            <person name="Nusbaum C."/>
            <person name="Birren B."/>
        </authorList>
    </citation>
    <scope>NUCLEOTIDE SEQUENCE [LARGE SCALE GENOMIC DNA]</scope>
</reference>
<sequence length="110" mass="12776">MTVDKLNNLCKFNKRPEWRMRNEMLTAEVEFEKCCHQSVFVIYSVRILKLLRFLHEASIHELLVIPCYTTRGNIGMLTANSITLSHQPLLTKWLKGTSLNIDEILSQANN</sequence>
<organism evidence="1">
    <name type="scientific">Loa loa</name>
    <name type="common">Eye worm</name>
    <name type="synonym">Filaria loa</name>
    <dbReference type="NCBI Taxonomy" id="7209"/>
    <lineage>
        <taxon>Eukaryota</taxon>
        <taxon>Metazoa</taxon>
        <taxon>Ecdysozoa</taxon>
        <taxon>Nematoda</taxon>
        <taxon>Chromadorea</taxon>
        <taxon>Rhabditida</taxon>
        <taxon>Spirurina</taxon>
        <taxon>Spiruromorpha</taxon>
        <taxon>Filarioidea</taxon>
        <taxon>Onchocercidae</taxon>
        <taxon>Loa</taxon>
    </lineage>
</organism>
<dbReference type="KEGG" id="loa:LOAG_11324"/>
<protein>
    <submittedName>
        <fullName evidence="1">Uncharacterized protein</fullName>
    </submittedName>
</protein>
<dbReference type="GeneID" id="9948777"/>
<dbReference type="EMBL" id="JH712255">
    <property type="protein sequence ID" value="EFO17177.1"/>
    <property type="molecule type" value="Genomic_DNA"/>
</dbReference>
<gene>
    <name evidence="1" type="ORF">LOAG_11324</name>
</gene>